<proteinExistence type="predicted"/>
<sequence length="195" mass="20157">MPDMTPDSYRSATPAGPQLTGTGYAGGDRVARLLIDHGVDAWLQENGDAAINVSLGVSYVALTVATYGMAAETGVFAAVGARMASFGAASWRAVTGVAGAIGEGARRYGNQVTRWGAQVMRGTGGGADAAAPSVARAAPTLYDDVDLLAQFGPGIPTQSGGNFNIVSHADQRLAYVLRNNEWVSISHRALAQFIQ</sequence>
<evidence type="ECO:0000313" key="3">
    <source>
        <dbReference type="Proteomes" id="UP001217485"/>
    </source>
</evidence>
<evidence type="ECO:0000256" key="1">
    <source>
        <dbReference type="SAM" id="MobiDB-lite"/>
    </source>
</evidence>
<dbReference type="Proteomes" id="UP001217485">
    <property type="component" value="Unassembled WGS sequence"/>
</dbReference>
<keyword evidence="3" id="KW-1185">Reference proteome</keyword>
<reference evidence="2 3" key="1">
    <citation type="submission" date="2023-01" db="EMBL/GenBank/DDBJ databases">
        <title>Minimal conservation of predation-associated metabolite biosynthetic gene clusters underscores biosynthetic potential of Myxococcota including descriptions for ten novel species: Archangium lansinium sp. nov., Myxococcus landrumus sp. nov., Nannocystis bai.</title>
        <authorList>
            <person name="Ahearne A."/>
            <person name="Stevens C."/>
            <person name="Dowd S."/>
        </authorList>
    </citation>
    <scope>NUCLEOTIDE SEQUENCE [LARGE SCALE GENOMIC DNA]</scope>
    <source>
        <strain evidence="2 3">WIWO2</strain>
    </source>
</reference>
<dbReference type="RefSeq" id="WP_272096081.1">
    <property type="nucleotide sequence ID" value="NZ_JAQNDK010000002.1"/>
</dbReference>
<feature type="region of interest" description="Disordered" evidence="1">
    <location>
        <begin position="1"/>
        <end position="21"/>
    </location>
</feature>
<accession>A0ABT5BZW6</accession>
<comment type="caution">
    <text evidence="2">The sequence shown here is derived from an EMBL/GenBank/DDBJ whole genome shotgun (WGS) entry which is preliminary data.</text>
</comment>
<evidence type="ECO:0008006" key="4">
    <source>
        <dbReference type="Google" id="ProtNLM"/>
    </source>
</evidence>
<name>A0ABT5BZW6_9BACT</name>
<gene>
    <name evidence="2" type="ORF">POL72_15435</name>
</gene>
<organism evidence="2 3">
    <name type="scientific">Sorangium atrum</name>
    <dbReference type="NCBI Taxonomy" id="2995308"/>
    <lineage>
        <taxon>Bacteria</taxon>
        <taxon>Pseudomonadati</taxon>
        <taxon>Myxococcota</taxon>
        <taxon>Polyangia</taxon>
        <taxon>Polyangiales</taxon>
        <taxon>Polyangiaceae</taxon>
        <taxon>Sorangium</taxon>
    </lineage>
</organism>
<evidence type="ECO:0000313" key="2">
    <source>
        <dbReference type="EMBL" id="MDC0679135.1"/>
    </source>
</evidence>
<protein>
    <recommendedName>
        <fullName evidence="4">Rhs family protein</fullName>
    </recommendedName>
</protein>
<dbReference type="EMBL" id="JAQNDK010000002">
    <property type="protein sequence ID" value="MDC0679135.1"/>
    <property type="molecule type" value="Genomic_DNA"/>
</dbReference>